<evidence type="ECO:0000256" key="3">
    <source>
        <dbReference type="ARBA" id="ARBA00022825"/>
    </source>
</evidence>
<dbReference type="CDD" id="cd07025">
    <property type="entry name" value="Peptidase_S66"/>
    <property type="match status" value="1"/>
</dbReference>
<protein>
    <recommendedName>
        <fullName evidence="4">LD-carboxypeptidase C-terminal domain-containing protein</fullName>
    </recommendedName>
</protein>
<proteinExistence type="predicted"/>
<organism evidence="5">
    <name type="scientific">bioreactor metagenome</name>
    <dbReference type="NCBI Taxonomy" id="1076179"/>
    <lineage>
        <taxon>unclassified sequences</taxon>
        <taxon>metagenomes</taxon>
        <taxon>ecological metagenomes</taxon>
    </lineage>
</organism>
<reference evidence="5" key="1">
    <citation type="submission" date="2019-08" db="EMBL/GenBank/DDBJ databases">
        <authorList>
            <person name="Kucharzyk K."/>
            <person name="Murdoch R.W."/>
            <person name="Higgins S."/>
            <person name="Loffler F."/>
        </authorList>
    </citation>
    <scope>NUCLEOTIDE SEQUENCE</scope>
</reference>
<keyword evidence="1" id="KW-0121">Carboxypeptidase</keyword>
<dbReference type="InterPro" id="IPR027461">
    <property type="entry name" value="Carboxypeptidase_A_C_sf"/>
</dbReference>
<dbReference type="PANTHER" id="PTHR30237:SF2">
    <property type="entry name" value="MUREIN TETRAPEPTIDE CARBOXYPEPTIDASE"/>
    <property type="match status" value="1"/>
</dbReference>
<dbReference type="GO" id="GO:0004180">
    <property type="term" value="F:carboxypeptidase activity"/>
    <property type="evidence" value="ECO:0007669"/>
    <property type="project" value="UniProtKB-KW"/>
</dbReference>
<dbReference type="GO" id="GO:0008236">
    <property type="term" value="F:serine-type peptidase activity"/>
    <property type="evidence" value="ECO:0007669"/>
    <property type="project" value="UniProtKB-KW"/>
</dbReference>
<keyword evidence="3" id="KW-0378">Hydrolase</keyword>
<evidence type="ECO:0000313" key="5">
    <source>
        <dbReference type="EMBL" id="MPM60026.1"/>
    </source>
</evidence>
<feature type="domain" description="LD-carboxypeptidase C-terminal" evidence="4">
    <location>
        <begin position="52"/>
        <end position="167"/>
    </location>
</feature>
<evidence type="ECO:0000259" key="4">
    <source>
        <dbReference type="Pfam" id="PF17676"/>
    </source>
</evidence>
<keyword evidence="3" id="KW-0720">Serine protease</keyword>
<gene>
    <name evidence="5" type="ORF">SDC9_106873</name>
</gene>
<accession>A0A645B4P0</accession>
<dbReference type="AlphaFoldDB" id="A0A645B4P0"/>
<dbReference type="Gene3D" id="3.50.30.60">
    <property type="entry name" value="LD-carboxypeptidase A C-terminal domain-like"/>
    <property type="match status" value="1"/>
</dbReference>
<name>A0A645B4P0_9ZZZZ</name>
<evidence type="ECO:0000256" key="2">
    <source>
        <dbReference type="ARBA" id="ARBA00022670"/>
    </source>
</evidence>
<dbReference type="Pfam" id="PF17676">
    <property type="entry name" value="Peptidase_S66C"/>
    <property type="match status" value="1"/>
</dbReference>
<dbReference type="EMBL" id="VSSQ01017587">
    <property type="protein sequence ID" value="MPM60026.1"/>
    <property type="molecule type" value="Genomic_DNA"/>
</dbReference>
<dbReference type="GO" id="GO:0006508">
    <property type="term" value="P:proteolysis"/>
    <property type="evidence" value="ECO:0007669"/>
    <property type="project" value="UniProtKB-KW"/>
</dbReference>
<comment type="caution">
    <text evidence="5">The sequence shown here is derived from an EMBL/GenBank/DDBJ whole genome shotgun (WGS) entry which is preliminary data.</text>
</comment>
<evidence type="ECO:0000256" key="1">
    <source>
        <dbReference type="ARBA" id="ARBA00022645"/>
    </source>
</evidence>
<dbReference type="SUPFAM" id="SSF141986">
    <property type="entry name" value="LD-carboxypeptidase A C-terminal domain-like"/>
    <property type="match status" value="1"/>
</dbReference>
<dbReference type="PANTHER" id="PTHR30237">
    <property type="entry name" value="MURAMOYLTETRAPEPTIDE CARBOXYPEPTIDASE"/>
    <property type="match status" value="1"/>
</dbReference>
<keyword evidence="2" id="KW-0645">Protease</keyword>
<dbReference type="InterPro" id="IPR040921">
    <property type="entry name" value="Peptidase_S66C"/>
</dbReference>
<sequence length="179" mass="19877">MSVHGPMAKHFAEEGPGDISVRFTKAILAGEPVFYDIPVAKYAYLNRKGKASGRLFGGNLSVFCGILGTRFAYLPKNGILFIEDIGEEPYKIDRYINQLKLAGIFDRISGLIVGQFSDYTEDNDMYSALYESIASVVTGYDFPVCFDFPAGHVKHNFPLVMGKTAKLVVKEDQLIFKQS</sequence>
<dbReference type="InterPro" id="IPR003507">
    <property type="entry name" value="S66_fam"/>
</dbReference>